<proteinExistence type="inferred from homology"/>
<feature type="short sequence motif" description="HXTX 1" evidence="2">
    <location>
        <begin position="39"/>
        <end position="42"/>
    </location>
</feature>
<evidence type="ECO:0000256" key="1">
    <source>
        <dbReference type="ARBA" id="ARBA00022801"/>
    </source>
</evidence>
<dbReference type="HOGENOM" id="CLU_081251_3_4_2"/>
<organism evidence="4 5">
    <name type="scientific">Nitrosopumilus adriaticus</name>
    <dbReference type="NCBI Taxonomy" id="1580092"/>
    <lineage>
        <taxon>Archaea</taxon>
        <taxon>Nitrososphaerota</taxon>
        <taxon>Nitrososphaeria</taxon>
        <taxon>Nitrosopumilales</taxon>
        <taxon>Nitrosopumilaceae</taxon>
        <taxon>Nitrosopumilus</taxon>
    </lineage>
</organism>
<dbReference type="Gene3D" id="3.90.1140.10">
    <property type="entry name" value="Cyclic phosphodiesterase"/>
    <property type="match status" value="1"/>
</dbReference>
<dbReference type="InterPro" id="IPR009097">
    <property type="entry name" value="Cyclic_Pdiesterase"/>
</dbReference>
<evidence type="ECO:0000313" key="5">
    <source>
        <dbReference type="Proteomes" id="UP000032408"/>
    </source>
</evidence>
<dbReference type="STRING" id="1580092.NADRNF5_0086"/>
<dbReference type="InterPro" id="IPR004175">
    <property type="entry name" value="RNA_CPDase"/>
</dbReference>
<keyword evidence="5" id="KW-1185">Reference proteome</keyword>
<dbReference type="Proteomes" id="UP000032408">
    <property type="component" value="Chromosome"/>
</dbReference>
<feature type="short sequence motif" description="HXTX 2" evidence="2">
    <location>
        <begin position="124"/>
        <end position="127"/>
    </location>
</feature>
<dbReference type="EMBL" id="CP011070">
    <property type="protein sequence ID" value="AJW69786.1"/>
    <property type="molecule type" value="Genomic_DNA"/>
</dbReference>
<dbReference type="NCBIfam" id="TIGR02258">
    <property type="entry name" value="2_5_ligase"/>
    <property type="match status" value="1"/>
</dbReference>
<evidence type="ECO:0000313" key="4">
    <source>
        <dbReference type="EMBL" id="AJW69786.1"/>
    </source>
</evidence>
<feature type="domain" description="Phosphoesterase HXTX" evidence="3">
    <location>
        <begin position="12"/>
        <end position="88"/>
    </location>
</feature>
<name>A0A0D5BZB3_9ARCH</name>
<dbReference type="HAMAP" id="MF_01940">
    <property type="entry name" value="RNA_CPDase"/>
    <property type="match status" value="1"/>
</dbReference>
<feature type="active site" description="Proton donor" evidence="2">
    <location>
        <position position="39"/>
    </location>
</feature>
<comment type="catalytic activity">
    <reaction evidence="2">
        <text>a 3'-end 2',3'-cyclophospho-ribonucleotide-RNA + H2O = a 3'-end 2'-phospho-ribonucleotide-RNA + H(+)</text>
        <dbReference type="Rhea" id="RHEA:11828"/>
        <dbReference type="Rhea" id="RHEA-COMP:10464"/>
        <dbReference type="Rhea" id="RHEA-COMP:17353"/>
        <dbReference type="ChEBI" id="CHEBI:15377"/>
        <dbReference type="ChEBI" id="CHEBI:15378"/>
        <dbReference type="ChEBI" id="CHEBI:83064"/>
        <dbReference type="ChEBI" id="CHEBI:173113"/>
        <dbReference type="EC" id="3.1.4.58"/>
    </reaction>
</comment>
<dbReference type="GO" id="GO:0008664">
    <property type="term" value="F:RNA 2',3'-cyclic 3'-phosphodiesterase activity"/>
    <property type="evidence" value="ECO:0007669"/>
    <property type="project" value="UniProtKB-EC"/>
</dbReference>
<feature type="domain" description="Phosphoesterase HXTX" evidence="3">
    <location>
        <begin position="89"/>
        <end position="171"/>
    </location>
</feature>
<dbReference type="PANTHER" id="PTHR35561:SF1">
    <property type="entry name" value="RNA 2',3'-CYCLIC PHOSPHODIESTERASE"/>
    <property type="match status" value="1"/>
</dbReference>
<dbReference type="InterPro" id="IPR014051">
    <property type="entry name" value="Phosphoesterase_HXTX"/>
</dbReference>
<sequence length="181" mass="20632">MMRTFVAIEISNNDILDSIKKIQNEIDIEAKPVNLENLHFTLQFLGEITDEISKKVIDALNTVEFSSFKINLKGVGVFPKPKFPRVIWIGVDENGGNMLIQLAKKVEKVLEPLGFSPDKPFKPHITIFRIKKKVGDITKELDEQKMVDFGIQEITSFKLKKSELTSTGPIYSDLEEIKLRK</sequence>
<dbReference type="Pfam" id="PF02834">
    <property type="entry name" value="LigT_PEase"/>
    <property type="match status" value="2"/>
</dbReference>
<evidence type="ECO:0000256" key="2">
    <source>
        <dbReference type="HAMAP-Rule" id="MF_01940"/>
    </source>
</evidence>
<dbReference type="AlphaFoldDB" id="A0A0D5BZB3"/>
<reference evidence="5" key="1">
    <citation type="submission" date="2015-03" db="EMBL/GenBank/DDBJ databases">
        <title>Characterization of two novel Thaumarchaeota isolated from the Northern Adriatic Sea.</title>
        <authorList>
            <person name="Bayer B."/>
            <person name="Vojvoda J."/>
            <person name="Offre P."/>
            <person name="Srivastava A."/>
            <person name="Elisabeth N."/>
            <person name="Garcia J.A.L."/>
            <person name="Schleper C."/>
            <person name="Herndl G.J."/>
        </authorList>
    </citation>
    <scope>NUCLEOTIDE SEQUENCE [LARGE SCALE GENOMIC DNA]</scope>
    <source>
        <strain evidence="5">NF5</strain>
    </source>
</reference>
<dbReference type="SUPFAM" id="SSF55144">
    <property type="entry name" value="LigT-like"/>
    <property type="match status" value="1"/>
</dbReference>
<evidence type="ECO:0000259" key="3">
    <source>
        <dbReference type="Pfam" id="PF02834"/>
    </source>
</evidence>
<protein>
    <recommendedName>
        <fullName evidence="2">RNA 2',3'-cyclic phosphodiesterase</fullName>
        <shortName evidence="2">RNA 2',3'-CPDase</shortName>
        <ecNumber evidence="2">3.1.4.58</ecNumber>
    </recommendedName>
</protein>
<comment type="similarity">
    <text evidence="2">Belongs to the 2H phosphoesterase superfamily. ThpR family.</text>
</comment>
<reference evidence="4 5" key="2">
    <citation type="journal article" date="2016" name="ISME J.">
        <title>Physiological and genomic characterization of two novel marine thaumarchaeal strains indicates niche differentiation.</title>
        <authorList>
            <person name="Bayer B."/>
            <person name="Vojvoda J."/>
            <person name="Offre P."/>
            <person name="Alves R.J."/>
            <person name="Elisabeth N.H."/>
            <person name="Garcia J.A."/>
            <person name="Volland J.M."/>
            <person name="Srivastava A."/>
            <person name="Schleper C."/>
            <person name="Herndl G.J."/>
        </authorList>
    </citation>
    <scope>NUCLEOTIDE SEQUENCE [LARGE SCALE GENOMIC DNA]</scope>
    <source>
        <strain evidence="4 5">NF5</strain>
    </source>
</reference>
<dbReference type="PANTHER" id="PTHR35561">
    <property type="entry name" value="RNA 2',3'-CYCLIC PHOSPHODIESTERASE"/>
    <property type="match status" value="1"/>
</dbReference>
<accession>A0A0D5BZB3</accession>
<dbReference type="GO" id="GO:0004113">
    <property type="term" value="F:2',3'-cyclic-nucleotide 3'-phosphodiesterase activity"/>
    <property type="evidence" value="ECO:0007669"/>
    <property type="project" value="InterPro"/>
</dbReference>
<dbReference type="EC" id="3.1.4.58" evidence="2"/>
<dbReference type="KEGG" id="nin:NADRNF5_0086"/>
<keyword evidence="1 2" id="KW-0378">Hydrolase</keyword>
<comment type="function">
    <text evidence="2">Hydrolyzes RNA 2',3'-cyclic phosphodiester to an RNA 2'-phosphomonoester.</text>
</comment>
<gene>
    <name evidence="4" type="ORF">NADRNF5_0086</name>
</gene>
<feature type="active site" description="Proton acceptor" evidence="2">
    <location>
        <position position="124"/>
    </location>
</feature>